<dbReference type="Proteomes" id="UP000240527">
    <property type="component" value="Chromosome"/>
</dbReference>
<dbReference type="EMBL" id="CP027850">
    <property type="protein sequence ID" value="AVQ01178.1"/>
    <property type="molecule type" value="Genomic_DNA"/>
</dbReference>
<dbReference type="Gene3D" id="1.10.8.1040">
    <property type="match status" value="1"/>
</dbReference>
<dbReference type="GO" id="GO:0016853">
    <property type="term" value="F:isomerase activity"/>
    <property type="evidence" value="ECO:0007669"/>
    <property type="project" value="UniProtKB-KW"/>
</dbReference>
<evidence type="ECO:0000256" key="2">
    <source>
        <dbReference type="ARBA" id="ARBA00007656"/>
    </source>
</evidence>
<evidence type="ECO:0000259" key="10">
    <source>
        <dbReference type="PROSITE" id="PS50198"/>
    </source>
</evidence>
<evidence type="ECO:0000313" key="11">
    <source>
        <dbReference type="EMBL" id="AVQ01178.1"/>
    </source>
</evidence>
<feature type="domain" description="PpiC" evidence="10">
    <location>
        <begin position="159"/>
        <end position="249"/>
    </location>
</feature>
<organism evidence="11 12">
    <name type="scientific">Caulobacter segnis</name>
    <dbReference type="NCBI Taxonomy" id="88688"/>
    <lineage>
        <taxon>Bacteria</taxon>
        <taxon>Pseudomonadati</taxon>
        <taxon>Pseudomonadota</taxon>
        <taxon>Alphaproteobacteria</taxon>
        <taxon>Caulobacterales</taxon>
        <taxon>Caulobacteraceae</taxon>
        <taxon>Caulobacter</taxon>
    </lineage>
</organism>
<dbReference type="PROSITE" id="PS50198">
    <property type="entry name" value="PPIC_PPIASE_2"/>
    <property type="match status" value="1"/>
</dbReference>
<evidence type="ECO:0000256" key="9">
    <source>
        <dbReference type="SAM" id="MobiDB-lite"/>
    </source>
</evidence>
<comment type="catalytic activity">
    <reaction evidence="1">
        <text>[protein]-peptidylproline (omega=180) = [protein]-peptidylproline (omega=0)</text>
        <dbReference type="Rhea" id="RHEA:16237"/>
        <dbReference type="Rhea" id="RHEA-COMP:10747"/>
        <dbReference type="Rhea" id="RHEA-COMP:10748"/>
        <dbReference type="ChEBI" id="CHEBI:83833"/>
        <dbReference type="ChEBI" id="CHEBI:83834"/>
        <dbReference type="EC" id="5.2.1.8"/>
    </reaction>
</comment>
<dbReference type="PANTHER" id="PTHR47245">
    <property type="entry name" value="PEPTIDYLPROLYL ISOMERASE"/>
    <property type="match status" value="1"/>
</dbReference>
<dbReference type="EC" id="5.2.1.8" evidence="3"/>
<evidence type="ECO:0000256" key="1">
    <source>
        <dbReference type="ARBA" id="ARBA00000971"/>
    </source>
</evidence>
<dbReference type="InterPro" id="IPR023058">
    <property type="entry name" value="PPIase_PpiC_CS"/>
</dbReference>
<accession>A0ABM6TDK9</accession>
<name>A0ABM6TDK9_9CAUL</name>
<dbReference type="PANTHER" id="PTHR47245:SF2">
    <property type="entry name" value="PEPTIDYL-PROLYL CIS-TRANS ISOMERASE HP_0175-RELATED"/>
    <property type="match status" value="1"/>
</dbReference>
<evidence type="ECO:0000256" key="3">
    <source>
        <dbReference type="ARBA" id="ARBA00013194"/>
    </source>
</evidence>
<evidence type="ECO:0000256" key="4">
    <source>
        <dbReference type="ARBA" id="ARBA00018370"/>
    </source>
</evidence>
<proteinExistence type="inferred from homology"/>
<keyword evidence="8 11" id="KW-0413">Isomerase</keyword>
<keyword evidence="12" id="KW-1185">Reference proteome</keyword>
<dbReference type="PROSITE" id="PS51257">
    <property type="entry name" value="PROKAR_LIPOPROTEIN"/>
    <property type="match status" value="1"/>
</dbReference>
<dbReference type="SUPFAM" id="SSF109998">
    <property type="entry name" value="Triger factor/SurA peptide-binding domain-like"/>
    <property type="match status" value="1"/>
</dbReference>
<dbReference type="InterPro" id="IPR000297">
    <property type="entry name" value="PPIase_PpiC"/>
</dbReference>
<sequence>MANTQGRASGGQGGFFSLGRVGLAVALALLVAACGQNKVADKPPEPGDTAVARVNGQVIWASDVKREAVAQGLISEGEPLDISSEVFRQRLDEVIDQKLLAAEAMKRKIDKDPMAQRRLAAARERILGDMLVEGVVEKAVTEDAIRKLYAEQQKLSKRSEEIRARQIIVGSQAEAESVKKLLATGASFDALAMERSTDQATRFNGGDLGYFTLDVMPEPYGVALKDAQKGALVGPFAAEGGWVLVRVEDKRVEEPITLEAARPQIVRFLTYDQVRDILEKLRGSAKVEMLIGKPQDAPMTSAQEPASAPADIPGGPPASAPPPAQPAKK</sequence>
<keyword evidence="5 8" id="KW-0697">Rotamase</keyword>
<dbReference type="SUPFAM" id="SSF54534">
    <property type="entry name" value="FKBP-like"/>
    <property type="match status" value="1"/>
</dbReference>
<reference evidence="11 12" key="1">
    <citation type="journal article" date="2015" name="Biotechnol. Bioeng.">
        <title>Genome sequence and phenotypic characterization of Caulobacter segnis.</title>
        <authorList>
            <person name="Patel S."/>
            <person name="Fletcher B."/>
            <person name="Scott D.C."/>
            <person name="Ely B."/>
        </authorList>
    </citation>
    <scope>NUCLEOTIDE SEQUENCE [LARGE SCALE GENOMIC DNA]</scope>
    <source>
        <strain evidence="11 12">TK0059</strain>
    </source>
</reference>
<dbReference type="RefSeq" id="WP_013078044.1">
    <property type="nucleotide sequence ID" value="NZ_CP027850.1"/>
</dbReference>
<comment type="similarity">
    <text evidence="2">Belongs to the PpiC/parvulin rotamase family.</text>
</comment>
<protein>
    <recommendedName>
        <fullName evidence="4">Parvulin-like PPIase</fullName>
        <ecNumber evidence="3">5.2.1.8</ecNumber>
    </recommendedName>
    <alternativeName>
        <fullName evidence="6">Peptidyl-prolyl cis-trans isomerase plp</fullName>
    </alternativeName>
    <alternativeName>
        <fullName evidence="7">Rotamase plp</fullName>
    </alternativeName>
</protein>
<evidence type="ECO:0000256" key="5">
    <source>
        <dbReference type="ARBA" id="ARBA00023110"/>
    </source>
</evidence>
<feature type="compositionally biased region" description="Pro residues" evidence="9">
    <location>
        <begin position="314"/>
        <end position="329"/>
    </location>
</feature>
<dbReference type="InterPro" id="IPR050245">
    <property type="entry name" value="PrsA_foldase"/>
</dbReference>
<feature type="region of interest" description="Disordered" evidence="9">
    <location>
        <begin position="292"/>
        <end position="329"/>
    </location>
</feature>
<dbReference type="PROSITE" id="PS01096">
    <property type="entry name" value="PPIC_PPIASE_1"/>
    <property type="match status" value="1"/>
</dbReference>
<evidence type="ECO:0000313" key="12">
    <source>
        <dbReference type="Proteomes" id="UP000240527"/>
    </source>
</evidence>
<evidence type="ECO:0000256" key="7">
    <source>
        <dbReference type="ARBA" id="ARBA00031484"/>
    </source>
</evidence>
<evidence type="ECO:0000256" key="6">
    <source>
        <dbReference type="ARBA" id="ARBA00030642"/>
    </source>
</evidence>
<gene>
    <name evidence="11" type="ORF">B7G68_04470</name>
</gene>
<evidence type="ECO:0000256" key="8">
    <source>
        <dbReference type="PROSITE-ProRule" id="PRU00278"/>
    </source>
</evidence>
<dbReference type="Pfam" id="PF13145">
    <property type="entry name" value="Rotamase_2"/>
    <property type="match status" value="1"/>
</dbReference>
<dbReference type="Gene3D" id="3.10.50.40">
    <property type="match status" value="1"/>
</dbReference>
<dbReference type="InterPro" id="IPR027304">
    <property type="entry name" value="Trigger_fact/SurA_dom_sf"/>
</dbReference>
<dbReference type="InterPro" id="IPR046357">
    <property type="entry name" value="PPIase_dom_sf"/>
</dbReference>